<evidence type="ECO:0000256" key="1">
    <source>
        <dbReference type="ARBA" id="ARBA00006410"/>
    </source>
</evidence>
<dbReference type="InParanoid" id="A0A2U4C7W3"/>
<dbReference type="CTD" id="23251"/>
<evidence type="ECO:0000313" key="11">
    <source>
        <dbReference type="RefSeq" id="XP_019801540.2"/>
    </source>
</evidence>
<dbReference type="RefSeq" id="XP_019801540.2">
    <property type="nucleotide sequence ID" value="XM_019945981.2"/>
</dbReference>
<feature type="region of interest" description="Disordered" evidence="6">
    <location>
        <begin position="338"/>
        <end position="369"/>
    </location>
</feature>
<evidence type="ECO:0000259" key="8">
    <source>
        <dbReference type="Pfam" id="PF06789"/>
    </source>
</evidence>
<feature type="compositionally biased region" description="Polar residues" evidence="6">
    <location>
        <begin position="682"/>
        <end position="691"/>
    </location>
</feature>
<feature type="region of interest" description="Disordered" evidence="6">
    <location>
        <begin position="273"/>
        <end position="317"/>
    </location>
</feature>
<evidence type="ECO:0000256" key="2">
    <source>
        <dbReference type="ARBA" id="ARBA00022692"/>
    </source>
</evidence>
<dbReference type="GO" id="GO:0005886">
    <property type="term" value="C:plasma membrane"/>
    <property type="evidence" value="ECO:0007669"/>
    <property type="project" value="TreeGrafter"/>
</dbReference>
<dbReference type="GO" id="GO:0008285">
    <property type="term" value="P:negative regulation of cell population proliferation"/>
    <property type="evidence" value="ECO:0007669"/>
    <property type="project" value="TreeGrafter"/>
</dbReference>
<evidence type="ECO:0000256" key="4">
    <source>
        <dbReference type="ARBA" id="ARBA00023136"/>
    </source>
</evidence>
<keyword evidence="10" id="KW-1185">Reference proteome</keyword>
<feature type="transmembrane region" description="Helical" evidence="7">
    <location>
        <begin position="894"/>
        <end position="914"/>
    </location>
</feature>
<dbReference type="Pfam" id="PF06789">
    <property type="entry name" value="MINAR1_C"/>
    <property type="match status" value="1"/>
</dbReference>
<feature type="compositionally biased region" description="Basic and acidic residues" evidence="6">
    <location>
        <begin position="500"/>
        <end position="510"/>
    </location>
</feature>
<feature type="domain" description="MINAR1 N-terminal helical" evidence="9">
    <location>
        <begin position="7"/>
        <end position="99"/>
    </location>
</feature>
<dbReference type="Proteomes" id="UP000245320">
    <property type="component" value="Chromosome 2"/>
</dbReference>
<dbReference type="FunCoup" id="A0A2U4C7W3">
    <property type="interactions" value="389"/>
</dbReference>
<dbReference type="GeneID" id="101319955"/>
<organism evidence="10 11">
    <name type="scientific">Tursiops truncatus</name>
    <name type="common">Atlantic bottle-nosed dolphin</name>
    <name type="synonym">Delphinus truncatus</name>
    <dbReference type="NCBI Taxonomy" id="9739"/>
    <lineage>
        <taxon>Eukaryota</taxon>
        <taxon>Metazoa</taxon>
        <taxon>Chordata</taxon>
        <taxon>Craniata</taxon>
        <taxon>Vertebrata</taxon>
        <taxon>Euteleostomi</taxon>
        <taxon>Mammalia</taxon>
        <taxon>Eutheria</taxon>
        <taxon>Laurasiatheria</taxon>
        <taxon>Artiodactyla</taxon>
        <taxon>Whippomorpha</taxon>
        <taxon>Cetacea</taxon>
        <taxon>Odontoceti</taxon>
        <taxon>Delphinidae</taxon>
        <taxon>Tursiops</taxon>
    </lineage>
</organism>
<sequence length="918" mass="102948">MMETNQETSLFLVKILEELDSKQNTVSYQDLCKSLCTRFDLSQLSKLRSVLFYTACLDPNFPATLFKDKMKCTVNNQQSKKIMVAADIVTIFNLIQMNGATAKEKLPSGRQKMRKKEAAFDLGRSDTELCTAAQCESLSCELSDQPFSRGYPTRQSSKCRKMDCKDCPQFVPASEPNFLLGVSKDVKNRAASLDRLQALAPYSVASPQPCEMQRTYFPMNIESESMSDQDSLPLTQGIKETFISNEEPFVVQSCVQKRNIFKEEFHNLMTVSPELASPANKAEGERGKPQGRKESHKTPFPNHSFEMPYNSQYLNPEYSPVPDKRRAKHESLDDLQASTYFGPTPVMGTQEARRCPGRPGKQTPWPAKSWSLNTEEVPDFERSFFNRNPSEEKLRYPNPSSQTANFPTPDRRPAYLMPQEQQPMLPVGYAAKPNGLKSKEISSSVDLEKHEPVKKFKDKSISCTSRQLSSDTSSVGTQTEQHVLEPKKCKDLCASGQGKYSDRHAMKQSDDDSEVVSDDISDIFRFLDDMSISGSTGVMQSSCYNSTGSLSQLHKSDCDSSPEHKLTKIANGLPSSKGEKGNRPENSHHSEEELKTSVCKLVLRIGEIERKLESLSGVREEISQVLGKLSKLDQKIQQPEKVSVQIDLNSLTSEAPSDESASPRMFRAHNGSHGPKLENSADWCSSDASGSNSESLRVKALKKSLFTRPSSRSLTEENSATESKIASISNSPRDWRTITYTNRVGVGEEDVKDRGPGESKDWHRKSKEADRQYDIPPQHRLPKQPKDGFLVEQVFSPHPYPASLKAHMKNNPLYTDMRLTELAEVKRGQPSWTIEEYARNAGEKGKLTALDLQTQESLNPNNLEYWMEDIYTPGYDSLLKRKEAEFRRAKVCKIAALIAAATCTVILVIVVPICTMKS</sequence>
<accession>A0A2U4C7W3</accession>
<feature type="region of interest" description="Disordered" evidence="6">
    <location>
        <begin position="389"/>
        <end position="411"/>
    </location>
</feature>
<proteinExistence type="inferred from homology"/>
<feature type="region of interest" description="Disordered" evidence="6">
    <location>
        <begin position="495"/>
        <end position="514"/>
    </location>
</feature>
<evidence type="ECO:0000313" key="10">
    <source>
        <dbReference type="Proteomes" id="UP000245320"/>
    </source>
</evidence>
<evidence type="ECO:0000256" key="5">
    <source>
        <dbReference type="ARBA" id="ARBA00037847"/>
    </source>
</evidence>
<name>A0A2U4C7W3_TURTR</name>
<evidence type="ECO:0000256" key="6">
    <source>
        <dbReference type="SAM" id="MobiDB-lite"/>
    </source>
</evidence>
<comment type="subcellular location">
    <subcellularLocation>
        <location evidence="5">Endomembrane system</location>
        <topology evidence="5">Single-pass membrane protein</topology>
    </subcellularLocation>
</comment>
<keyword evidence="2 7" id="KW-0812">Transmembrane</keyword>
<dbReference type="AlphaFoldDB" id="A0A2U4C7W3"/>
<dbReference type="InterPro" id="IPR009626">
    <property type="entry name" value="MINAR1-like_C"/>
</dbReference>
<feature type="region of interest" description="Disordered" evidence="6">
    <location>
        <begin position="555"/>
        <end position="593"/>
    </location>
</feature>
<feature type="region of interest" description="Disordered" evidence="6">
    <location>
        <begin position="707"/>
        <end position="728"/>
    </location>
</feature>
<keyword evidence="3 7" id="KW-1133">Transmembrane helix</keyword>
<evidence type="ECO:0000256" key="7">
    <source>
        <dbReference type="SAM" id="Phobius"/>
    </source>
</evidence>
<dbReference type="PANTHER" id="PTHR31530:SF2">
    <property type="entry name" value="MAJOR INTRINSICALLY DISORDERED NOTCH2-BINDING RECEPTOR 1"/>
    <property type="match status" value="1"/>
</dbReference>
<dbReference type="Pfam" id="PF22948">
    <property type="entry name" value="MINAR1_N"/>
    <property type="match status" value="1"/>
</dbReference>
<dbReference type="InterPro" id="IPR055117">
    <property type="entry name" value="MINAR1_N"/>
</dbReference>
<feature type="compositionally biased region" description="Basic and acidic residues" evidence="6">
    <location>
        <begin position="555"/>
        <end position="566"/>
    </location>
</feature>
<comment type="similarity">
    <text evidence="1">Belongs to the MINAR family.</text>
</comment>
<feature type="region of interest" description="Disordered" evidence="6">
    <location>
        <begin position="653"/>
        <end position="691"/>
    </location>
</feature>
<reference evidence="11" key="1">
    <citation type="submission" date="2025-08" db="UniProtKB">
        <authorList>
            <consortium name="RefSeq"/>
        </authorList>
    </citation>
    <scope>IDENTIFICATION</scope>
    <source>
        <tissue evidence="11">Spleen</tissue>
    </source>
</reference>
<keyword evidence="11" id="KW-0675">Receptor</keyword>
<dbReference type="GO" id="GO:0012505">
    <property type="term" value="C:endomembrane system"/>
    <property type="evidence" value="ECO:0007669"/>
    <property type="project" value="UniProtKB-SubCell"/>
</dbReference>
<feature type="domain" description="Major intrinsically disordered Notch2-binding receptor 1-like C-terminal" evidence="8">
    <location>
        <begin position="761"/>
        <end position="916"/>
    </location>
</feature>
<protein>
    <submittedName>
        <fullName evidence="11">Major intrinsically disordered Notch2-binding receptor 1</fullName>
    </submittedName>
</protein>
<evidence type="ECO:0000259" key="9">
    <source>
        <dbReference type="Pfam" id="PF22948"/>
    </source>
</evidence>
<feature type="region of interest" description="Disordered" evidence="6">
    <location>
        <begin position="746"/>
        <end position="784"/>
    </location>
</feature>
<dbReference type="GO" id="GO:0032007">
    <property type="term" value="P:negative regulation of TOR signaling"/>
    <property type="evidence" value="ECO:0007669"/>
    <property type="project" value="TreeGrafter"/>
</dbReference>
<feature type="compositionally biased region" description="Basic and acidic residues" evidence="6">
    <location>
        <begin position="282"/>
        <end position="297"/>
    </location>
</feature>
<gene>
    <name evidence="11" type="primary">MINAR1</name>
</gene>
<dbReference type="InterPro" id="IPR039706">
    <property type="entry name" value="MINAR1-like"/>
</dbReference>
<dbReference type="OrthoDB" id="8875526at2759"/>
<dbReference type="PANTHER" id="PTHR31530">
    <property type="entry name" value="MAJOR INTRINSICALLY DISORDERED NOTCH2-BINDING RECEPTOR 1 MINAR1 FAMILY MEMBER"/>
    <property type="match status" value="1"/>
</dbReference>
<keyword evidence="4 7" id="KW-0472">Membrane</keyword>
<feature type="compositionally biased region" description="Basic and acidic residues" evidence="6">
    <location>
        <begin position="577"/>
        <end position="593"/>
    </location>
</feature>
<feature type="compositionally biased region" description="Basic and acidic residues" evidence="6">
    <location>
        <begin position="749"/>
        <end position="773"/>
    </location>
</feature>
<evidence type="ECO:0000256" key="3">
    <source>
        <dbReference type="ARBA" id="ARBA00022989"/>
    </source>
</evidence>